<reference evidence="1 2" key="1">
    <citation type="submission" date="2017-02" db="EMBL/GenBank/DDBJ databases">
        <title>Chromobacterium haemolyticum H5244.</title>
        <authorList>
            <person name="Gulvik C.A."/>
        </authorList>
    </citation>
    <scope>NUCLEOTIDE SEQUENCE [LARGE SCALE GENOMIC DNA]</scope>
    <source>
        <strain evidence="1 2">H5244</strain>
    </source>
</reference>
<comment type="caution">
    <text evidence="1">The sequence shown here is derived from an EMBL/GenBank/DDBJ whole genome shotgun (WGS) entry which is preliminary data.</text>
</comment>
<protein>
    <submittedName>
        <fullName evidence="1">Uncharacterized protein</fullName>
    </submittedName>
</protein>
<gene>
    <name evidence="1" type="ORF">B0T45_21745</name>
</gene>
<sequence>MANINTLLPFSSERRAFRSFGHAIAAEPGLVALAPLHALDGSLLGLVDGCPVPWAEACAVIDAPADLPVALDSPDFSDVVVRLATIAVDGWSMGTIPELRGVVFGHESGVRVAISADLAFRATATPAYL</sequence>
<dbReference type="RefSeq" id="WP_081556946.1">
    <property type="nucleotide sequence ID" value="NZ_LXRL01000046.1"/>
</dbReference>
<proteinExistence type="predicted"/>
<evidence type="ECO:0000313" key="2">
    <source>
        <dbReference type="Proteomes" id="UP000192721"/>
    </source>
</evidence>
<organism evidence="1 2">
    <name type="scientific">Chromobacterium haemolyticum</name>
    <dbReference type="NCBI Taxonomy" id="394935"/>
    <lineage>
        <taxon>Bacteria</taxon>
        <taxon>Pseudomonadati</taxon>
        <taxon>Pseudomonadota</taxon>
        <taxon>Betaproteobacteria</taxon>
        <taxon>Neisseriales</taxon>
        <taxon>Chromobacteriaceae</taxon>
        <taxon>Chromobacterium</taxon>
    </lineage>
</organism>
<evidence type="ECO:0000313" key="1">
    <source>
        <dbReference type="EMBL" id="OQS32479.1"/>
    </source>
</evidence>
<accession>A0A1W0CCM6</accession>
<name>A0A1W0CCM6_9NEIS</name>
<dbReference type="EMBL" id="MUKV01000046">
    <property type="protein sequence ID" value="OQS32479.1"/>
    <property type="molecule type" value="Genomic_DNA"/>
</dbReference>
<dbReference type="Proteomes" id="UP000192721">
    <property type="component" value="Unassembled WGS sequence"/>
</dbReference>
<dbReference type="AlphaFoldDB" id="A0A1W0CCM6"/>